<evidence type="ECO:0000256" key="1">
    <source>
        <dbReference type="SAM" id="MobiDB-lite"/>
    </source>
</evidence>
<organism evidence="2 3">
    <name type="scientific">Hyalangium rubrum</name>
    <dbReference type="NCBI Taxonomy" id="3103134"/>
    <lineage>
        <taxon>Bacteria</taxon>
        <taxon>Pseudomonadati</taxon>
        <taxon>Myxococcota</taxon>
        <taxon>Myxococcia</taxon>
        <taxon>Myxococcales</taxon>
        <taxon>Cystobacterineae</taxon>
        <taxon>Archangiaceae</taxon>
        <taxon>Hyalangium</taxon>
    </lineage>
</organism>
<comment type="caution">
    <text evidence="2">The sequence shown here is derived from an EMBL/GenBank/DDBJ whole genome shotgun (WGS) entry which is preliminary data.</text>
</comment>
<gene>
    <name evidence="2" type="ORF">SYV04_39415</name>
</gene>
<proteinExistence type="predicted"/>
<reference evidence="2 3" key="1">
    <citation type="submission" date="2023-12" db="EMBL/GenBank/DDBJ databases">
        <title>the genome sequence of Hyalangium sp. s54d21.</title>
        <authorList>
            <person name="Zhang X."/>
        </authorList>
    </citation>
    <scope>NUCLEOTIDE SEQUENCE [LARGE SCALE GENOMIC DNA]</scope>
    <source>
        <strain evidence="3">s54d21</strain>
    </source>
</reference>
<protein>
    <submittedName>
        <fullName evidence="2">Uncharacterized protein</fullName>
    </submittedName>
</protein>
<feature type="region of interest" description="Disordered" evidence="1">
    <location>
        <begin position="142"/>
        <end position="168"/>
    </location>
</feature>
<name>A0ABU5HGD7_9BACT</name>
<dbReference type="RefSeq" id="WP_321551237.1">
    <property type="nucleotide sequence ID" value="NZ_JAXIVS010000021.1"/>
</dbReference>
<evidence type="ECO:0000313" key="3">
    <source>
        <dbReference type="Proteomes" id="UP001291309"/>
    </source>
</evidence>
<evidence type="ECO:0000313" key="2">
    <source>
        <dbReference type="EMBL" id="MDY7232523.1"/>
    </source>
</evidence>
<accession>A0ABU5HGD7</accession>
<keyword evidence="3" id="KW-1185">Reference proteome</keyword>
<sequence>MSAKRQSDDVLPERAKFVHESRAALLSVFVHADAQADLSGALTPDLRPLPLPKALEVIDGLPDGDFEPAQTIAGLRLTSAVLLEDKKELEPYLTELLGVNARSFRGSIRDALLRPRDGRVESVTYADLRRIFYSDSSRDLRGDFRRRRSPPAPVSPAKDSEQRPKPDPAILARLQAESTREDERTGRREGVLKDIQSCFAGPAEQPLRARRESRVDLNSLVTTVDIASESRWDFPTLVSALDPRNWKQSKFWPASDQMQLSETTPPVFTPVEPSSQKGPSWHGYLFEHVEWNWNLQRISSFRNFLEIDFAVDPVEQWIRLQFALYSCEGSELSVLKQKRGIDVDSGFQCVAALPASPGQQNGAFKLRTVKHVRFADLLDRRTPNQGPAGVGLFLSFLAPSLVGLWMNELLDSLERNPPS</sequence>
<dbReference type="Proteomes" id="UP001291309">
    <property type="component" value="Unassembled WGS sequence"/>
</dbReference>
<dbReference type="EMBL" id="JAXIVS010000021">
    <property type="protein sequence ID" value="MDY7232523.1"/>
    <property type="molecule type" value="Genomic_DNA"/>
</dbReference>